<dbReference type="InterPro" id="IPR012902">
    <property type="entry name" value="N_methyl_site"/>
</dbReference>
<dbReference type="Pfam" id="PF07596">
    <property type="entry name" value="SBP_bac_10"/>
    <property type="match status" value="1"/>
</dbReference>
<sequence>MALTPHRRVATRVRRIGFTLIELLIVVAIVGVLIGMLLPAVQSARESARRLECKNHLKQLALACHGHHDVQGFFPTGGWGWYWTGDADRGFHRNQPGGWIYNTLPYYEEYQLYDAASDGQPDQITREQRLGASKIIQTPLPMINCPSRRANQPYPLVASDAGASGFFNSITPAVAGRSDYAINSGHVYNQWPVIALGSGPRSYEEARTWTSGGFWGIDQLPFDRALSNEMVMTGISYERSTVSIRQVTAGLGRTYLIGERHIPTEHATSGRHTGDNETWCTGFNNDNFRKTGRFVDGEIVECLPLPDYQSDLPEEWGRFGSSHDGIWNAAFCDGSVREMTYDIDWRVHRDAGNRYDR</sequence>
<dbReference type="PANTHER" id="PTHR30093">
    <property type="entry name" value="GENERAL SECRETION PATHWAY PROTEIN G"/>
    <property type="match status" value="1"/>
</dbReference>
<proteinExistence type="predicted"/>
<protein>
    <recommendedName>
        <fullName evidence="2">DUF1559 domain-containing protein</fullName>
    </recommendedName>
</protein>
<dbReference type="InterPro" id="IPR045584">
    <property type="entry name" value="Pilin-like"/>
</dbReference>
<feature type="domain" description="DUF1559" evidence="2">
    <location>
        <begin position="42"/>
        <end position="344"/>
    </location>
</feature>
<dbReference type="Proteomes" id="UP000318478">
    <property type="component" value="Unassembled WGS sequence"/>
</dbReference>
<comment type="caution">
    <text evidence="3">The sequence shown here is derived from an EMBL/GenBank/DDBJ whole genome shotgun (WGS) entry which is preliminary data.</text>
</comment>
<dbReference type="OrthoDB" id="255848at2"/>
<name>A0A5C5YU86_9BACT</name>
<dbReference type="InterPro" id="IPR027558">
    <property type="entry name" value="Pre_pil_HX9DG_C"/>
</dbReference>
<keyword evidence="1" id="KW-0472">Membrane</keyword>
<dbReference type="Pfam" id="PF07963">
    <property type="entry name" value="N_methyl"/>
    <property type="match status" value="1"/>
</dbReference>
<keyword evidence="1" id="KW-1133">Transmembrane helix</keyword>
<feature type="transmembrane region" description="Helical" evidence="1">
    <location>
        <begin position="20"/>
        <end position="41"/>
    </location>
</feature>
<dbReference type="SUPFAM" id="SSF54523">
    <property type="entry name" value="Pili subunits"/>
    <property type="match status" value="1"/>
</dbReference>
<gene>
    <name evidence="3" type="ORF">Pla123a_11270</name>
</gene>
<keyword evidence="4" id="KW-1185">Reference proteome</keyword>
<dbReference type="RefSeq" id="WP_146585207.1">
    <property type="nucleotide sequence ID" value="NZ_SJPO01000002.1"/>
</dbReference>
<evidence type="ECO:0000259" key="2">
    <source>
        <dbReference type="Pfam" id="PF07596"/>
    </source>
</evidence>
<evidence type="ECO:0000256" key="1">
    <source>
        <dbReference type="SAM" id="Phobius"/>
    </source>
</evidence>
<dbReference type="NCBIfam" id="TIGR04294">
    <property type="entry name" value="pre_pil_HX9DG"/>
    <property type="match status" value="1"/>
</dbReference>
<dbReference type="Gene3D" id="3.30.700.10">
    <property type="entry name" value="Glycoprotein, Type 4 Pilin"/>
    <property type="match status" value="1"/>
</dbReference>
<keyword evidence="1" id="KW-0812">Transmembrane</keyword>
<evidence type="ECO:0000313" key="3">
    <source>
        <dbReference type="EMBL" id="TWT78336.1"/>
    </source>
</evidence>
<dbReference type="NCBIfam" id="TIGR02532">
    <property type="entry name" value="IV_pilin_GFxxxE"/>
    <property type="match status" value="1"/>
</dbReference>
<dbReference type="AlphaFoldDB" id="A0A5C5YU86"/>
<dbReference type="PANTHER" id="PTHR30093:SF2">
    <property type="entry name" value="TYPE II SECRETION SYSTEM PROTEIN H"/>
    <property type="match status" value="1"/>
</dbReference>
<dbReference type="EMBL" id="SJPO01000002">
    <property type="protein sequence ID" value="TWT78336.1"/>
    <property type="molecule type" value="Genomic_DNA"/>
</dbReference>
<reference evidence="3 4" key="1">
    <citation type="submission" date="2019-02" db="EMBL/GenBank/DDBJ databases">
        <title>Deep-cultivation of Planctomycetes and their phenomic and genomic characterization uncovers novel biology.</title>
        <authorList>
            <person name="Wiegand S."/>
            <person name="Jogler M."/>
            <person name="Boedeker C."/>
            <person name="Pinto D."/>
            <person name="Vollmers J."/>
            <person name="Rivas-Marin E."/>
            <person name="Kohn T."/>
            <person name="Peeters S.H."/>
            <person name="Heuer A."/>
            <person name="Rast P."/>
            <person name="Oberbeckmann S."/>
            <person name="Bunk B."/>
            <person name="Jeske O."/>
            <person name="Meyerdierks A."/>
            <person name="Storesund J.E."/>
            <person name="Kallscheuer N."/>
            <person name="Luecker S."/>
            <person name="Lage O.M."/>
            <person name="Pohl T."/>
            <person name="Merkel B.J."/>
            <person name="Hornburger P."/>
            <person name="Mueller R.-W."/>
            <person name="Bruemmer F."/>
            <person name="Labrenz M."/>
            <person name="Spormann A.M."/>
            <person name="Op Den Camp H."/>
            <person name="Overmann J."/>
            <person name="Amann R."/>
            <person name="Jetten M.S.M."/>
            <person name="Mascher T."/>
            <person name="Medema M.H."/>
            <person name="Devos D.P."/>
            <person name="Kaster A.-K."/>
            <person name="Ovreas L."/>
            <person name="Rohde M."/>
            <person name="Galperin M.Y."/>
            <person name="Jogler C."/>
        </authorList>
    </citation>
    <scope>NUCLEOTIDE SEQUENCE [LARGE SCALE GENOMIC DNA]</scope>
    <source>
        <strain evidence="3 4">Pla123a</strain>
    </source>
</reference>
<organism evidence="3 4">
    <name type="scientific">Posidoniimonas polymericola</name>
    <dbReference type="NCBI Taxonomy" id="2528002"/>
    <lineage>
        <taxon>Bacteria</taxon>
        <taxon>Pseudomonadati</taxon>
        <taxon>Planctomycetota</taxon>
        <taxon>Planctomycetia</taxon>
        <taxon>Pirellulales</taxon>
        <taxon>Lacipirellulaceae</taxon>
        <taxon>Posidoniimonas</taxon>
    </lineage>
</organism>
<accession>A0A5C5YU86</accession>
<evidence type="ECO:0000313" key="4">
    <source>
        <dbReference type="Proteomes" id="UP000318478"/>
    </source>
</evidence>
<dbReference type="InterPro" id="IPR011453">
    <property type="entry name" value="DUF1559"/>
</dbReference>